<proteinExistence type="predicted"/>
<feature type="domain" description="Peptidase C51" evidence="1">
    <location>
        <begin position="213"/>
        <end position="339"/>
    </location>
</feature>
<dbReference type="OrthoDB" id="977752at2"/>
<gene>
    <name evidence="2" type="ORF">GHI93_04485</name>
</gene>
<comment type="caution">
    <text evidence="2">The sequence shown here is derived from an EMBL/GenBank/DDBJ whole genome shotgun (WGS) entry which is preliminary data.</text>
</comment>
<sequence>MGTLSVVPQLIAHADTPVSTDQKVSVYRLYQPQSKVHFYTTDVNYYNNKVISDPSWVKEGVAFEEPEKSDFPVFRLYNTKTGEYYFTANNDEANKLITASANLGWQNDTSLVQYQHDTTSKTIAFYSAAPDQSNIPVFSLYNAQAGLGEHFYTASQDEATTAENDWNWTKFDDFNNQQGVAWYALSQENNTPEQSTTTNTNSTPASNYPIPGIPSGWQISKPINTSHYSSATYNFRQCTWFAWNRAKEFGINFSPYMGNGQDWQSDAGYRVTSTPVLHSVVSFKGGQFSFNRQYGHVAFVEAIHPDGSILVSESGLGYSSLYVYQIFTAQEASQLHFVIGQ</sequence>
<dbReference type="Proteomes" id="UP000439550">
    <property type="component" value="Unassembled WGS sequence"/>
</dbReference>
<dbReference type="Pfam" id="PF05257">
    <property type="entry name" value="CHAP"/>
    <property type="match status" value="1"/>
</dbReference>
<evidence type="ECO:0000259" key="1">
    <source>
        <dbReference type="PROSITE" id="PS50911"/>
    </source>
</evidence>
<dbReference type="PROSITE" id="PS50911">
    <property type="entry name" value="CHAP"/>
    <property type="match status" value="1"/>
</dbReference>
<dbReference type="SUPFAM" id="SSF54001">
    <property type="entry name" value="Cysteine proteinases"/>
    <property type="match status" value="1"/>
</dbReference>
<dbReference type="AlphaFoldDB" id="A0A7X1Z9I0"/>
<keyword evidence="3" id="KW-1185">Reference proteome</keyword>
<dbReference type="Gene3D" id="3.90.1720.10">
    <property type="entry name" value="endopeptidase domain like (from Nostoc punctiforme)"/>
    <property type="match status" value="1"/>
</dbReference>
<dbReference type="Pfam" id="PF18885">
    <property type="entry name" value="DUF5648"/>
    <property type="match status" value="1"/>
</dbReference>
<evidence type="ECO:0000313" key="3">
    <source>
        <dbReference type="Proteomes" id="UP000439550"/>
    </source>
</evidence>
<evidence type="ECO:0000313" key="2">
    <source>
        <dbReference type="EMBL" id="MQW39197.1"/>
    </source>
</evidence>
<reference evidence="2 3" key="1">
    <citation type="submission" date="2019-10" db="EMBL/GenBank/DDBJ databases">
        <authorList>
            <person name="Dong K."/>
        </authorList>
    </citation>
    <scope>NUCLEOTIDE SEQUENCE [LARGE SCALE GENOMIC DNA]</scope>
    <source>
        <strain evidence="2 3">DSM 28960</strain>
    </source>
</reference>
<dbReference type="EMBL" id="WITJ01000005">
    <property type="protein sequence ID" value="MQW39197.1"/>
    <property type="molecule type" value="Genomic_DNA"/>
</dbReference>
<dbReference type="InterPro" id="IPR038765">
    <property type="entry name" value="Papain-like_cys_pep_sf"/>
</dbReference>
<protein>
    <submittedName>
        <fullName evidence="2">CHAP domain-containing protein</fullName>
    </submittedName>
</protein>
<organism evidence="2 3">
    <name type="scientific">Lactococcus hircilactis</name>
    <dbReference type="NCBI Taxonomy" id="1494462"/>
    <lineage>
        <taxon>Bacteria</taxon>
        <taxon>Bacillati</taxon>
        <taxon>Bacillota</taxon>
        <taxon>Bacilli</taxon>
        <taxon>Lactobacillales</taxon>
        <taxon>Streptococcaceae</taxon>
        <taxon>Lactococcus</taxon>
    </lineage>
</organism>
<name>A0A7X1Z9I0_9LACT</name>
<dbReference type="InterPro" id="IPR043708">
    <property type="entry name" value="DUF5648"/>
</dbReference>
<dbReference type="InterPro" id="IPR007921">
    <property type="entry name" value="CHAP_dom"/>
</dbReference>
<accession>A0A7X1Z9I0</accession>